<evidence type="ECO:0000256" key="1">
    <source>
        <dbReference type="SAM" id="SignalP"/>
    </source>
</evidence>
<name>A0A2S5DQH1_9BURK</name>
<feature type="signal peptide" evidence="1">
    <location>
        <begin position="1"/>
        <end position="25"/>
    </location>
</feature>
<reference evidence="2 3" key="1">
    <citation type="submission" date="2018-01" db="EMBL/GenBank/DDBJ databases">
        <title>Successful Treatment of Persistent Burkholderia cepacia Bacteremia with Ceftazidime-Avibactam.</title>
        <authorList>
            <person name="Tamma P."/>
            <person name="Fan Y."/>
            <person name="Bergman Y."/>
            <person name="Sick-Samuels A."/>
            <person name="Hsu A."/>
            <person name="Timp W."/>
            <person name="Simner P."/>
        </authorList>
    </citation>
    <scope>NUCLEOTIDE SEQUENCE [LARGE SCALE GENOMIC DNA]</scope>
    <source>
        <strain evidence="2 3">170816</strain>
    </source>
</reference>
<sequence>MTTRFLTAVTAIVALVASGSPFAQSAPGLTREQVRQDMQRYAAAGFNPARMNPRSWVDDAQAAAARVQAGRADDARTQLAVHGASTRCD</sequence>
<evidence type="ECO:0000313" key="3">
    <source>
        <dbReference type="Proteomes" id="UP000238655"/>
    </source>
</evidence>
<dbReference type="EMBL" id="PQVP01000003">
    <property type="protein sequence ID" value="POZ81336.1"/>
    <property type="molecule type" value="Genomic_DNA"/>
</dbReference>
<dbReference type="Pfam" id="PF13663">
    <property type="entry name" value="DUF4148"/>
    <property type="match status" value="1"/>
</dbReference>
<dbReference type="Proteomes" id="UP000238655">
    <property type="component" value="Chromosome 3"/>
</dbReference>
<dbReference type="RefSeq" id="WP_089463674.1">
    <property type="nucleotide sequence ID" value="NZ_CM009577.1"/>
</dbReference>
<dbReference type="InterPro" id="IPR025421">
    <property type="entry name" value="DUF4148"/>
</dbReference>
<dbReference type="AlphaFoldDB" id="A0A2S5DQH1"/>
<accession>A0A2S5DQH1</accession>
<keyword evidence="1" id="KW-0732">Signal</keyword>
<feature type="chain" id="PRO_5015479319" evidence="1">
    <location>
        <begin position="26"/>
        <end position="89"/>
    </location>
</feature>
<comment type="caution">
    <text evidence="2">The sequence shown here is derived from an EMBL/GenBank/DDBJ whole genome shotgun (WGS) entry which is preliminary data.</text>
</comment>
<protein>
    <submittedName>
        <fullName evidence="2">DUF4148 domain-containing protein</fullName>
    </submittedName>
</protein>
<gene>
    <name evidence="2" type="ORF">C3743_37715</name>
</gene>
<evidence type="ECO:0000313" key="2">
    <source>
        <dbReference type="EMBL" id="POZ81336.1"/>
    </source>
</evidence>
<organism evidence="2 3">
    <name type="scientific">Burkholderia contaminans</name>
    <dbReference type="NCBI Taxonomy" id="488447"/>
    <lineage>
        <taxon>Bacteria</taxon>
        <taxon>Pseudomonadati</taxon>
        <taxon>Pseudomonadota</taxon>
        <taxon>Betaproteobacteria</taxon>
        <taxon>Burkholderiales</taxon>
        <taxon>Burkholderiaceae</taxon>
        <taxon>Burkholderia</taxon>
        <taxon>Burkholderia cepacia complex</taxon>
    </lineage>
</organism>
<proteinExistence type="predicted"/>